<accession>A0ABS2RCI9</accession>
<protein>
    <submittedName>
        <fullName evidence="3">Membrane protein YkoI</fullName>
    </submittedName>
</protein>
<proteinExistence type="predicted"/>
<evidence type="ECO:0000313" key="4">
    <source>
        <dbReference type="Proteomes" id="UP000823485"/>
    </source>
</evidence>
<evidence type="ECO:0000259" key="2">
    <source>
        <dbReference type="Pfam" id="PF03413"/>
    </source>
</evidence>
<organism evidence="3 4">
    <name type="scientific">Siminovitchia thermophila</name>
    <dbReference type="NCBI Taxonomy" id="1245522"/>
    <lineage>
        <taxon>Bacteria</taxon>
        <taxon>Bacillati</taxon>
        <taxon>Bacillota</taxon>
        <taxon>Bacilli</taxon>
        <taxon>Bacillales</taxon>
        <taxon>Bacillaceae</taxon>
        <taxon>Siminovitchia</taxon>
    </lineage>
</organism>
<name>A0ABS2RCI9_9BACI</name>
<feature type="domain" description="PepSY" evidence="2">
    <location>
        <begin position="104"/>
        <end position="159"/>
    </location>
</feature>
<keyword evidence="1" id="KW-0812">Transmembrane</keyword>
<dbReference type="InterPro" id="IPR025711">
    <property type="entry name" value="PepSY"/>
</dbReference>
<dbReference type="Pfam" id="PF03413">
    <property type="entry name" value="PepSY"/>
    <property type="match status" value="2"/>
</dbReference>
<keyword evidence="1" id="KW-1133">Transmembrane helix</keyword>
<dbReference type="Gene3D" id="3.10.450.40">
    <property type="match status" value="3"/>
</dbReference>
<evidence type="ECO:0000256" key="1">
    <source>
        <dbReference type="SAM" id="Phobius"/>
    </source>
</evidence>
<feature type="transmembrane region" description="Helical" evidence="1">
    <location>
        <begin position="12"/>
        <end position="30"/>
    </location>
</feature>
<sequence>MKKVKIGPTPIVIATVIFLGFLLWLFFNVLKPADSLTIAEAKEIVQDMYGGDITEVSETNEAYLFTIKTKSGLYDIYVQRKDGDILKVDQKNPEPAEAPNEQTLPEDKIKEIIHDQYGGEINRLEKKREGDRYFYYAVLNDGQSNQTIKVDAQTGSIVESSGKTSNGITEQDAAGIALQQVKGKVEDVDLKESDGLKYYLVEIESDQDQEATVQIHSITGEVLSITWDD</sequence>
<dbReference type="Proteomes" id="UP000823485">
    <property type="component" value="Unassembled WGS sequence"/>
</dbReference>
<comment type="caution">
    <text evidence="3">The sequence shown here is derived from an EMBL/GenBank/DDBJ whole genome shotgun (WGS) entry which is preliminary data.</text>
</comment>
<dbReference type="RefSeq" id="WP_077112055.1">
    <property type="nucleotide sequence ID" value="NZ_JAFBFH010000045.1"/>
</dbReference>
<keyword evidence="1" id="KW-0472">Membrane</keyword>
<dbReference type="EMBL" id="JAFBFH010000045">
    <property type="protein sequence ID" value="MBM7717368.1"/>
    <property type="molecule type" value="Genomic_DNA"/>
</dbReference>
<evidence type="ECO:0000313" key="3">
    <source>
        <dbReference type="EMBL" id="MBM7717368.1"/>
    </source>
</evidence>
<keyword evidence="4" id="KW-1185">Reference proteome</keyword>
<feature type="domain" description="PepSY" evidence="2">
    <location>
        <begin position="168"/>
        <end position="225"/>
    </location>
</feature>
<reference evidence="3 4" key="1">
    <citation type="submission" date="2021-01" db="EMBL/GenBank/DDBJ databases">
        <title>Genomic Encyclopedia of Type Strains, Phase IV (KMG-IV): sequencing the most valuable type-strain genomes for metagenomic binning, comparative biology and taxonomic classification.</title>
        <authorList>
            <person name="Goeker M."/>
        </authorList>
    </citation>
    <scope>NUCLEOTIDE SEQUENCE [LARGE SCALE GENOMIC DNA]</scope>
    <source>
        <strain evidence="3 4">DSM 105453</strain>
    </source>
</reference>
<gene>
    <name evidence="3" type="ORF">JOC94_004396</name>
</gene>